<dbReference type="GO" id="GO:0003684">
    <property type="term" value="F:damaged DNA binding"/>
    <property type="evidence" value="ECO:0007669"/>
    <property type="project" value="InterPro"/>
</dbReference>
<name>A0A9D1WDA4_9GAMM</name>
<keyword evidence="10 11" id="KW-0234">DNA repair</keyword>
<dbReference type="InterPro" id="IPR020568">
    <property type="entry name" value="Ribosomal_Su5_D2-typ_SF"/>
</dbReference>
<evidence type="ECO:0000256" key="6">
    <source>
        <dbReference type="ARBA" id="ARBA00022833"/>
    </source>
</evidence>
<keyword evidence="3 11" id="KW-0227">DNA damage</keyword>
<dbReference type="PRINTS" id="PR01874">
    <property type="entry name" value="DNAREPAIRADA"/>
</dbReference>
<comment type="similarity">
    <text evidence="11 13">Belongs to the RecA family. RadA subfamily.</text>
</comment>
<dbReference type="SUPFAM" id="SSF52540">
    <property type="entry name" value="P-loop containing nucleoside triphosphate hydrolases"/>
    <property type="match status" value="1"/>
</dbReference>
<keyword evidence="2 11" id="KW-0547">Nucleotide-binding</keyword>
<proteinExistence type="inferred from homology"/>
<dbReference type="AlphaFoldDB" id="A0A9D1WDA4"/>
<keyword evidence="4 13" id="KW-0863">Zinc-finger</keyword>
<dbReference type="NCBIfam" id="TIGR00416">
    <property type="entry name" value="sms"/>
    <property type="match status" value="1"/>
</dbReference>
<dbReference type="InterPro" id="IPR003593">
    <property type="entry name" value="AAA+_ATPase"/>
</dbReference>
<dbReference type="Pfam" id="PF13541">
    <property type="entry name" value="ChlI"/>
    <property type="match status" value="1"/>
</dbReference>
<dbReference type="InterPro" id="IPR014721">
    <property type="entry name" value="Ribsml_uS5_D2-typ_fold_subgr"/>
</dbReference>
<comment type="function">
    <text evidence="13">DNA-dependent ATPase involved in processing of recombination intermediates, plays a role in repairing DNA breaks. Stimulates the branch migration of RecA-mediated strand transfer reactions, allowing the 3' invading strand to extend heteroduplex DNA faster. Binds ssDNA in the presence of ADP but not other nucleotides, has ATPase activity that is stimulated by ssDNA and various branched DNA structures, but inhibited by SSB. Does not have RecA's homology-searching function.</text>
</comment>
<dbReference type="PROSITE" id="PS50162">
    <property type="entry name" value="RECA_2"/>
    <property type="match status" value="1"/>
</dbReference>
<keyword evidence="9 11" id="KW-0238">DNA-binding</keyword>
<evidence type="ECO:0000259" key="14">
    <source>
        <dbReference type="PROSITE" id="PS50162"/>
    </source>
</evidence>
<dbReference type="SMART" id="SM00382">
    <property type="entry name" value="AAA"/>
    <property type="match status" value="1"/>
</dbReference>
<dbReference type="CDD" id="cd01121">
    <property type="entry name" value="RadA_SMS_N"/>
    <property type="match status" value="1"/>
</dbReference>
<evidence type="ECO:0000313" key="16">
    <source>
        <dbReference type="Proteomes" id="UP000886829"/>
    </source>
</evidence>
<dbReference type="GO" id="GO:0016787">
    <property type="term" value="F:hydrolase activity"/>
    <property type="evidence" value="ECO:0007669"/>
    <property type="project" value="UniProtKB-KW"/>
</dbReference>
<dbReference type="FunFam" id="3.40.50.300:FF:000050">
    <property type="entry name" value="DNA repair protein RadA"/>
    <property type="match status" value="1"/>
</dbReference>
<dbReference type="InterPro" id="IPR004504">
    <property type="entry name" value="DNA_repair_RadA"/>
</dbReference>
<dbReference type="Proteomes" id="UP000886829">
    <property type="component" value="Unassembled WGS sequence"/>
</dbReference>
<evidence type="ECO:0000313" key="15">
    <source>
        <dbReference type="EMBL" id="HIX57096.1"/>
    </source>
</evidence>
<organism evidence="15 16">
    <name type="scientific">Candidatus Anaerobiospirillum pullistercoris</name>
    <dbReference type="NCBI Taxonomy" id="2838452"/>
    <lineage>
        <taxon>Bacteria</taxon>
        <taxon>Pseudomonadati</taxon>
        <taxon>Pseudomonadota</taxon>
        <taxon>Gammaproteobacteria</taxon>
        <taxon>Aeromonadales</taxon>
        <taxon>Succinivibrionaceae</taxon>
        <taxon>Anaerobiospirillum</taxon>
    </lineage>
</organism>
<dbReference type="InterPro" id="IPR027417">
    <property type="entry name" value="P-loop_NTPase"/>
</dbReference>
<dbReference type="InterPro" id="IPR041166">
    <property type="entry name" value="Rubredoxin_2"/>
</dbReference>
<keyword evidence="5" id="KW-0378">Hydrolase</keyword>
<keyword evidence="8 11" id="KW-0346">Stress response</keyword>
<dbReference type="HAMAP" id="MF_01498">
    <property type="entry name" value="RadA_bact"/>
    <property type="match status" value="1"/>
</dbReference>
<evidence type="ECO:0000256" key="8">
    <source>
        <dbReference type="ARBA" id="ARBA00023016"/>
    </source>
</evidence>
<evidence type="ECO:0000256" key="2">
    <source>
        <dbReference type="ARBA" id="ARBA00022741"/>
    </source>
</evidence>
<feature type="binding site" evidence="11">
    <location>
        <begin position="104"/>
        <end position="111"/>
    </location>
    <ligand>
        <name>ATP</name>
        <dbReference type="ChEBI" id="CHEBI:30616"/>
    </ligand>
</feature>
<sequence>MAKAKVMYVCNQCGAEYARWQGQCRQCGEWNTIEEVKLSSNASPARTVTRAASLAGFAGVADGKVENLSQVQIAQTVRMPTGYGEFDRVLGGGIVPGSVVLIGGNPGAGKSTLLLQTVCMLSSSTKVLYITGEESLEQVALRAQRLSLPTAQVRIGAETSIDNIIAVALQEQPAVLVVDSIQVMHVNDVDSAPGSVTQVRESAAALTQFAKRTGIAVFLVGHVTKEGSLAGPKVLEHCVDCSVLLEAGNDMRFRTLRCHKNRFGAVNEIGVFAMTDKGLHEIKNPSAIFLNRQEKVAPGSLATCVWEGTRPLLVELQCLVDLSQYGNPRRLSLGTDGNRLAMLLSVLHRHAGIQLGDQDVFVNVVGGVKIDGTSADVPLILALLSSFTERPISRTTIAFGEIGLTGEIRPVQSGLERLNEAEKQGFLRAIVPYDNAPRNKSKMGNLEIIPVRNIQELVDLV</sequence>
<keyword evidence="1 11" id="KW-0479">Metal-binding</keyword>
<dbReference type="Pfam" id="PF18073">
    <property type="entry name" value="Zn_ribbon_LapB"/>
    <property type="match status" value="1"/>
</dbReference>
<evidence type="ECO:0000256" key="1">
    <source>
        <dbReference type="ARBA" id="ARBA00022723"/>
    </source>
</evidence>
<comment type="function">
    <text evidence="11">Plays a role in repairing double-strand DNA breaks, probably involving stabilizing or processing branched DNA or blocked replication forks.</text>
</comment>
<dbReference type="GO" id="GO:0140664">
    <property type="term" value="F:ATP-dependent DNA damage sensor activity"/>
    <property type="evidence" value="ECO:0007669"/>
    <property type="project" value="InterPro"/>
</dbReference>
<dbReference type="SUPFAM" id="SSF54211">
    <property type="entry name" value="Ribosomal protein S5 domain 2-like"/>
    <property type="match status" value="1"/>
</dbReference>
<feature type="domain" description="RecA family profile 1" evidence="14">
    <location>
        <begin position="75"/>
        <end position="223"/>
    </location>
</feature>
<evidence type="ECO:0000256" key="12">
    <source>
        <dbReference type="NCBIfam" id="TIGR00416"/>
    </source>
</evidence>
<comment type="caution">
    <text evidence="15">The sequence shown here is derived from an EMBL/GenBank/DDBJ whole genome shotgun (WGS) entry which is preliminary data.</text>
</comment>
<reference evidence="15" key="1">
    <citation type="journal article" date="2021" name="PeerJ">
        <title>Extensive microbial diversity within the chicken gut microbiome revealed by metagenomics and culture.</title>
        <authorList>
            <person name="Gilroy R."/>
            <person name="Ravi A."/>
            <person name="Getino M."/>
            <person name="Pursley I."/>
            <person name="Horton D.L."/>
            <person name="Alikhan N.F."/>
            <person name="Baker D."/>
            <person name="Gharbi K."/>
            <person name="Hall N."/>
            <person name="Watson M."/>
            <person name="Adriaenssens E.M."/>
            <person name="Foster-Nyarko E."/>
            <person name="Jarju S."/>
            <person name="Secka A."/>
            <person name="Antonio M."/>
            <person name="Oren A."/>
            <person name="Chaudhuri R.R."/>
            <person name="La Ragione R."/>
            <person name="Hildebrand F."/>
            <person name="Pallen M.J."/>
        </authorList>
    </citation>
    <scope>NUCLEOTIDE SEQUENCE</scope>
    <source>
        <strain evidence="15">USASDec5-558</strain>
    </source>
</reference>
<keyword evidence="6 13" id="KW-0862">Zinc</keyword>
<evidence type="ECO:0000256" key="10">
    <source>
        <dbReference type="ARBA" id="ARBA00023204"/>
    </source>
</evidence>
<evidence type="ECO:0000256" key="3">
    <source>
        <dbReference type="ARBA" id="ARBA00022763"/>
    </source>
</evidence>
<evidence type="ECO:0000256" key="5">
    <source>
        <dbReference type="ARBA" id="ARBA00022801"/>
    </source>
</evidence>
<dbReference type="GO" id="GO:0005829">
    <property type="term" value="C:cytosol"/>
    <property type="evidence" value="ECO:0007669"/>
    <property type="project" value="TreeGrafter"/>
</dbReference>
<evidence type="ECO:0000256" key="4">
    <source>
        <dbReference type="ARBA" id="ARBA00022771"/>
    </source>
</evidence>
<feature type="region of interest" description="Lon-protease-like" evidence="11">
    <location>
        <begin position="359"/>
        <end position="461"/>
    </location>
</feature>
<dbReference type="Pfam" id="PF13481">
    <property type="entry name" value="AAA_25"/>
    <property type="match status" value="1"/>
</dbReference>
<feature type="short sequence motif" description="RadA KNRFG motif" evidence="11">
    <location>
        <begin position="260"/>
        <end position="264"/>
    </location>
</feature>
<evidence type="ECO:0000256" key="13">
    <source>
        <dbReference type="RuleBase" id="RU003555"/>
    </source>
</evidence>
<comment type="domain">
    <text evidence="11">The middle region has homology to RecA with ATPase motifs including the RadA KNRFG motif, while the C-terminus is homologous to Lon protease.</text>
</comment>
<reference evidence="15" key="2">
    <citation type="submission" date="2021-04" db="EMBL/GenBank/DDBJ databases">
        <authorList>
            <person name="Gilroy R."/>
        </authorList>
    </citation>
    <scope>NUCLEOTIDE SEQUENCE</scope>
    <source>
        <strain evidence="15">USASDec5-558</strain>
    </source>
</reference>
<evidence type="ECO:0000256" key="11">
    <source>
        <dbReference type="HAMAP-Rule" id="MF_01498"/>
    </source>
</evidence>
<dbReference type="InterPro" id="IPR020588">
    <property type="entry name" value="RecA_ATP-bd"/>
</dbReference>
<protein>
    <recommendedName>
        <fullName evidence="11 12">DNA repair protein RadA</fullName>
    </recommendedName>
</protein>
<dbReference type="GO" id="GO:0000725">
    <property type="term" value="P:recombinational repair"/>
    <property type="evidence" value="ECO:0007669"/>
    <property type="project" value="UniProtKB-UniRule"/>
</dbReference>
<accession>A0A9D1WDA4</accession>
<keyword evidence="7 11" id="KW-0067">ATP-binding</keyword>
<dbReference type="PANTHER" id="PTHR32472:SF10">
    <property type="entry name" value="DNA REPAIR PROTEIN RADA-LIKE PROTEIN"/>
    <property type="match status" value="1"/>
</dbReference>
<gene>
    <name evidence="11 15" type="primary">radA</name>
    <name evidence="15" type="ORF">H9850_06460</name>
</gene>
<dbReference type="Gene3D" id="3.30.230.10">
    <property type="match status" value="1"/>
</dbReference>
<dbReference type="GO" id="GO:0008270">
    <property type="term" value="F:zinc ion binding"/>
    <property type="evidence" value="ECO:0007669"/>
    <property type="project" value="UniProtKB-KW"/>
</dbReference>
<dbReference type="PANTHER" id="PTHR32472">
    <property type="entry name" value="DNA REPAIR PROTEIN RADA"/>
    <property type="match status" value="1"/>
</dbReference>
<evidence type="ECO:0000256" key="7">
    <source>
        <dbReference type="ARBA" id="ARBA00022840"/>
    </source>
</evidence>
<dbReference type="EMBL" id="DXEV01000130">
    <property type="protein sequence ID" value="HIX57096.1"/>
    <property type="molecule type" value="Genomic_DNA"/>
</dbReference>
<dbReference type="Gene3D" id="3.40.50.300">
    <property type="entry name" value="P-loop containing nucleotide triphosphate hydrolases"/>
    <property type="match status" value="1"/>
</dbReference>
<dbReference type="GO" id="GO:0005524">
    <property type="term" value="F:ATP binding"/>
    <property type="evidence" value="ECO:0007669"/>
    <property type="project" value="UniProtKB-UniRule"/>
</dbReference>
<evidence type="ECO:0000256" key="9">
    <source>
        <dbReference type="ARBA" id="ARBA00023125"/>
    </source>
</evidence>